<name>A0AAV4BYU3_9GAST</name>
<sequence>MAEGFSPDSELSEIISKLWNMDDNKCFPGEDYALDLQEVNIPVRTIWGWQVNNTRDVRKETRVLQYRDAKGVILLDILPQGQCISAARYCSTLDRLKEAIRRKRPELLRRGVVLQHDNAISHSANLTQQWLQRYGWEILPHPAHSPDLAPSDFHLFGPLKRHLGGMAFETEDELISELRNGYVCNAREVGDDYAGRSLFEYVNEESVFSRPTYKAFRALLDNYEMDLGEEEEVTWEERKENHEFLTAIMETEVMKEAHRYLVSKGVAPEDEGRFKGLLHGIWFKMFRRGGASSPNSCSFEHVFVGEGRGEEMIGMHNWLQFYLQEKAGNIDYHGYFRRETIRDDEIIRLLGVQFSWKGIRGKPMCSVFIGSSPEFEIAAYTVTLLLDRDGKLDVQLGEYEVELTVHSYGSSKYKKLGTAYMGAARFDHYARQKGWHS</sequence>
<gene>
    <name evidence="13" type="ORF">PoB_005047300</name>
</gene>
<evidence type="ECO:0000256" key="6">
    <source>
        <dbReference type="ARBA" id="ARBA00022759"/>
    </source>
</evidence>
<reference evidence="13 14" key="1">
    <citation type="journal article" date="2021" name="Elife">
        <title>Chloroplast acquisition without the gene transfer in kleptoplastic sea slugs, Plakobranchus ocellatus.</title>
        <authorList>
            <person name="Maeda T."/>
            <person name="Takahashi S."/>
            <person name="Yoshida T."/>
            <person name="Shimamura S."/>
            <person name="Takaki Y."/>
            <person name="Nagai Y."/>
            <person name="Toyoda A."/>
            <person name="Suzuki Y."/>
            <person name="Arimoto A."/>
            <person name="Ishii H."/>
            <person name="Satoh N."/>
            <person name="Nishiyama T."/>
            <person name="Hasebe M."/>
            <person name="Maruyama T."/>
            <person name="Minagawa J."/>
            <person name="Obokata J."/>
            <person name="Shigenobu S."/>
        </authorList>
    </citation>
    <scope>NUCLEOTIDE SEQUENCE [LARGE SCALE GENOMIC DNA]</scope>
</reference>
<evidence type="ECO:0000256" key="11">
    <source>
        <dbReference type="RuleBase" id="RU367085"/>
    </source>
</evidence>
<keyword evidence="9 11" id="KW-0464">Manganese</keyword>
<evidence type="ECO:0000256" key="4">
    <source>
        <dbReference type="ARBA" id="ARBA00022722"/>
    </source>
</evidence>
<evidence type="ECO:0000256" key="9">
    <source>
        <dbReference type="ARBA" id="ARBA00023211"/>
    </source>
</evidence>
<evidence type="ECO:0000313" key="14">
    <source>
        <dbReference type="Proteomes" id="UP000735302"/>
    </source>
</evidence>
<evidence type="ECO:0000256" key="5">
    <source>
        <dbReference type="ARBA" id="ARBA00022723"/>
    </source>
</evidence>
<comment type="caution">
    <text evidence="13">The sequence shown here is derived from an EMBL/GenBank/DDBJ whole genome shotgun (WGS) entry which is preliminary data.</text>
</comment>
<dbReference type="CDD" id="cd21159">
    <property type="entry name" value="XendoU"/>
    <property type="match status" value="1"/>
</dbReference>
<organism evidence="13 14">
    <name type="scientific">Plakobranchus ocellatus</name>
    <dbReference type="NCBI Taxonomy" id="259542"/>
    <lineage>
        <taxon>Eukaryota</taxon>
        <taxon>Metazoa</taxon>
        <taxon>Spiralia</taxon>
        <taxon>Lophotrochozoa</taxon>
        <taxon>Mollusca</taxon>
        <taxon>Gastropoda</taxon>
        <taxon>Heterobranchia</taxon>
        <taxon>Euthyneura</taxon>
        <taxon>Panpulmonata</taxon>
        <taxon>Sacoglossa</taxon>
        <taxon>Placobranchoidea</taxon>
        <taxon>Plakobranchidae</taxon>
        <taxon>Plakobranchus</taxon>
    </lineage>
</organism>
<dbReference type="PANTHER" id="PTHR12439:SF11">
    <property type="entry name" value="URIDYLATE-SPECIFIC ENDORIBONUCLEASE"/>
    <property type="match status" value="1"/>
</dbReference>
<dbReference type="PROSITE" id="PS51959">
    <property type="entry name" value="ENDOU"/>
    <property type="match status" value="1"/>
</dbReference>
<keyword evidence="8 11" id="KW-0694">RNA-binding</keyword>
<keyword evidence="7 11" id="KW-0378">Hydrolase</keyword>
<dbReference type="GO" id="GO:0046872">
    <property type="term" value="F:metal ion binding"/>
    <property type="evidence" value="ECO:0007669"/>
    <property type="project" value="UniProtKB-UniRule"/>
</dbReference>
<dbReference type="GO" id="GO:0004521">
    <property type="term" value="F:RNA endonuclease activity"/>
    <property type="evidence" value="ECO:0007669"/>
    <property type="project" value="UniProtKB-UniRule"/>
</dbReference>
<protein>
    <recommendedName>
        <fullName evidence="11">Uridylate-specific endoribonuclease</fullName>
        <ecNumber evidence="11">4.6.1.-</ecNumber>
    </recommendedName>
</protein>
<dbReference type="PANTHER" id="PTHR12439">
    <property type="entry name" value="PLACENTAL PROTEIN 11-RELATED"/>
    <property type="match status" value="1"/>
</dbReference>
<evidence type="ECO:0000256" key="8">
    <source>
        <dbReference type="ARBA" id="ARBA00022884"/>
    </source>
</evidence>
<keyword evidence="5 11" id="KW-0479">Metal-binding</keyword>
<dbReference type="Proteomes" id="UP000735302">
    <property type="component" value="Unassembled WGS sequence"/>
</dbReference>
<evidence type="ECO:0000313" key="13">
    <source>
        <dbReference type="EMBL" id="GFO23968.1"/>
    </source>
</evidence>
<evidence type="ECO:0000256" key="10">
    <source>
        <dbReference type="ARBA" id="ARBA00023239"/>
    </source>
</evidence>
<keyword evidence="4 11" id="KW-0540">Nuclease</keyword>
<evidence type="ECO:0000259" key="12">
    <source>
        <dbReference type="PROSITE" id="PS51959"/>
    </source>
</evidence>
<accession>A0AAV4BYU3</accession>
<keyword evidence="14" id="KW-1185">Reference proteome</keyword>
<evidence type="ECO:0000256" key="2">
    <source>
        <dbReference type="ARBA" id="ARBA00010168"/>
    </source>
</evidence>
<dbReference type="Gene3D" id="3.30.420.10">
    <property type="entry name" value="Ribonuclease H-like superfamily/Ribonuclease H"/>
    <property type="match status" value="1"/>
</dbReference>
<comment type="similarity">
    <text evidence="2 11">Belongs to the ENDOU family.</text>
</comment>
<keyword evidence="6 11" id="KW-0255">Endonuclease</keyword>
<dbReference type="InterPro" id="IPR001888">
    <property type="entry name" value="Transposase_1"/>
</dbReference>
<keyword evidence="10" id="KW-0456">Lyase</keyword>
<dbReference type="InterPro" id="IPR018998">
    <property type="entry name" value="EndoU_C"/>
</dbReference>
<feature type="domain" description="EndoU" evidence="12">
    <location>
        <begin position="137"/>
        <end position="425"/>
    </location>
</feature>
<dbReference type="GO" id="GO:0016829">
    <property type="term" value="F:lyase activity"/>
    <property type="evidence" value="ECO:0007669"/>
    <property type="project" value="UniProtKB-KW"/>
</dbReference>
<dbReference type="SUPFAM" id="SSF142877">
    <property type="entry name" value="EndoU-like"/>
    <property type="match status" value="1"/>
</dbReference>
<evidence type="ECO:0000256" key="1">
    <source>
        <dbReference type="ARBA" id="ARBA00001936"/>
    </source>
</evidence>
<dbReference type="InterPro" id="IPR036397">
    <property type="entry name" value="RNaseH_sf"/>
</dbReference>
<dbReference type="Pfam" id="PF09412">
    <property type="entry name" value="XendoU"/>
    <property type="match status" value="1"/>
</dbReference>
<dbReference type="EMBL" id="BLXT01005566">
    <property type="protein sequence ID" value="GFO23968.1"/>
    <property type="molecule type" value="Genomic_DNA"/>
</dbReference>
<dbReference type="Pfam" id="PF01359">
    <property type="entry name" value="Transposase_1"/>
    <property type="match status" value="1"/>
</dbReference>
<dbReference type="InterPro" id="IPR039787">
    <property type="entry name" value="ENDOU"/>
</dbReference>
<dbReference type="GO" id="GO:0003723">
    <property type="term" value="F:RNA binding"/>
    <property type="evidence" value="ECO:0007669"/>
    <property type="project" value="UniProtKB-UniRule"/>
</dbReference>
<evidence type="ECO:0000256" key="7">
    <source>
        <dbReference type="ARBA" id="ARBA00022801"/>
    </source>
</evidence>
<comment type="cofactor">
    <cofactor evidence="1 11">
        <name>Mn(2+)</name>
        <dbReference type="ChEBI" id="CHEBI:29035"/>
    </cofactor>
</comment>
<dbReference type="InterPro" id="IPR037227">
    <property type="entry name" value="EndoU-like"/>
</dbReference>
<dbReference type="GO" id="GO:0016787">
    <property type="term" value="F:hydrolase activity"/>
    <property type="evidence" value="ECO:0007669"/>
    <property type="project" value="UniProtKB-KW"/>
</dbReference>
<comment type="catalytic activity">
    <reaction evidence="11">
        <text>ribonucleotidyl-uridine-RNA = a 5'-end dephospho-uridine-RNA + a 3'-end 2',3'-cyclophospho-ribonucleotide-RNA</text>
        <dbReference type="Rhea" id="RHEA:67792"/>
        <dbReference type="Rhea" id="RHEA-COMP:10464"/>
        <dbReference type="Rhea" id="RHEA-COMP:17354"/>
        <dbReference type="Rhea" id="RHEA-COMP:17356"/>
        <dbReference type="ChEBI" id="CHEBI:83064"/>
        <dbReference type="ChEBI" id="CHEBI:173117"/>
        <dbReference type="ChEBI" id="CHEBI:173224"/>
    </reaction>
</comment>
<comment type="subunit">
    <text evidence="3 11">Monomer.</text>
</comment>
<dbReference type="EC" id="4.6.1.-" evidence="11"/>
<dbReference type="AlphaFoldDB" id="A0AAV4BYU3"/>
<proteinExistence type="inferred from homology"/>
<evidence type="ECO:0000256" key="3">
    <source>
        <dbReference type="ARBA" id="ARBA00011245"/>
    </source>
</evidence>